<organism evidence="1">
    <name type="scientific">uncultured bacterium</name>
    <name type="common">gcode 4</name>
    <dbReference type="NCBI Taxonomy" id="1234023"/>
    <lineage>
        <taxon>Bacteria</taxon>
        <taxon>environmental samples</taxon>
    </lineage>
</organism>
<dbReference type="AlphaFoldDB" id="K2AVY8"/>
<proteinExistence type="predicted"/>
<comment type="caution">
    <text evidence="1">The sequence shown here is derived from an EMBL/GenBank/DDBJ whole genome shotgun (WGS) entry which is preliminary data.</text>
</comment>
<gene>
    <name evidence="1" type="ORF">ACD_49C00079G0015</name>
</gene>
<sequence length="777" mass="92472">MADNTNNTKENPQVKPEMIKIDGLDQLKQELDIGFDTKNDKFFEWKDVHLEISRAELDTLHTELLWMPWDTEKLERIKKIIEEKQVVIANAWKETWILKDKIESFPRTSEWMEKAFELIKDNKEPQKYLIISQILNVFVYKNWFSIKKWDFLENISIVDKDWKEQKEYSEVTNKYISKDILKKVFVFESSLKSWNFEGKALEIANKYQINLKNWNKAEIRTQILSNNDIKQEEQMILLSYIDNDYKEVELVANAYFTENNQNLNNNKKELEKATWIEFTKEKTADYARNPDKLVWDVVKEISKNPLLLFSTIWLILWKIFWFKVWKDGGFLMNLLAVWASVWAYKALWAGKYIGDLIEWTNWAREPYKAWIEYSKEVVDWAWTKAKWVPNKITWSIDELMAKIIEWGNFRNTKFIDAAWNQNEILDSNFMQLYNSKDWFPNKLTGKDWKPVSKEESQELNQKLSGLYTKWIEKHWKEFPKRVEKMNVDQVIDFLIEEPATPTPANKASNALATAAWATATAAALDNWKPAPAPVKSKEEIESEKEALKSLLDNKIAEILNNLNSKAKFGFYAFTNHENKLIQAIQNRISWVKEQIEWMTASNQIQSAIKDINLWCTDINQQINIYATKDTQWQTFILNDRDRLSKPEFDKLSDFAFKTPILGYSILDNKSYINYNWDLLNFSSFNFKQEISKLIADFWFVNEWDRLILNSKIENLIPKETKENKKDLDLYKKYTLQELNFYLSDIKNHKVITRRIESSDIQTMQPKSFDEWKTEFSV</sequence>
<evidence type="ECO:0000313" key="1">
    <source>
        <dbReference type="EMBL" id="EKD65851.1"/>
    </source>
</evidence>
<reference evidence="1" key="1">
    <citation type="journal article" date="2012" name="Science">
        <title>Fermentation, hydrogen, and sulfur metabolism in multiple uncultivated bacterial phyla.</title>
        <authorList>
            <person name="Wrighton K.C."/>
            <person name="Thomas B.C."/>
            <person name="Sharon I."/>
            <person name="Miller C.S."/>
            <person name="Castelle C.J."/>
            <person name="VerBerkmoes N.C."/>
            <person name="Wilkins M.J."/>
            <person name="Hettich R.L."/>
            <person name="Lipton M.S."/>
            <person name="Williams K.H."/>
            <person name="Long P.E."/>
            <person name="Banfield J.F."/>
        </authorList>
    </citation>
    <scope>NUCLEOTIDE SEQUENCE [LARGE SCALE GENOMIC DNA]</scope>
</reference>
<protein>
    <submittedName>
        <fullName evidence="1">Uncharacterized protein</fullName>
    </submittedName>
</protein>
<name>K2AVY8_9BACT</name>
<dbReference type="EMBL" id="AMFJ01021665">
    <property type="protein sequence ID" value="EKD65851.1"/>
    <property type="molecule type" value="Genomic_DNA"/>
</dbReference>
<accession>K2AVY8</accession>